<dbReference type="InterPro" id="IPR039426">
    <property type="entry name" value="TonB-dep_rcpt-like"/>
</dbReference>
<evidence type="ECO:0008006" key="16">
    <source>
        <dbReference type="Google" id="ProtNLM"/>
    </source>
</evidence>
<dbReference type="Proteomes" id="UP000032300">
    <property type="component" value="Chromosome"/>
</dbReference>
<dbReference type="PROSITE" id="PS52016">
    <property type="entry name" value="TONB_DEPENDENT_REC_3"/>
    <property type="match status" value="1"/>
</dbReference>
<dbReference type="SUPFAM" id="SSF56935">
    <property type="entry name" value="Porins"/>
    <property type="match status" value="1"/>
</dbReference>
<dbReference type="InterPro" id="IPR037066">
    <property type="entry name" value="Plug_dom_sf"/>
</dbReference>
<dbReference type="InterPro" id="IPR000531">
    <property type="entry name" value="Beta-barrel_TonB"/>
</dbReference>
<dbReference type="InterPro" id="IPR012910">
    <property type="entry name" value="Plug_dom"/>
</dbReference>
<proteinExistence type="inferred from homology"/>
<evidence type="ECO:0000256" key="3">
    <source>
        <dbReference type="ARBA" id="ARBA00022452"/>
    </source>
</evidence>
<evidence type="ECO:0000256" key="1">
    <source>
        <dbReference type="ARBA" id="ARBA00004571"/>
    </source>
</evidence>
<keyword evidence="3 8" id="KW-1134">Transmembrane beta strand</keyword>
<evidence type="ECO:0000256" key="11">
    <source>
        <dbReference type="SAM" id="SignalP"/>
    </source>
</evidence>
<comment type="similarity">
    <text evidence="8 9">Belongs to the TonB-dependent receptor family.</text>
</comment>
<feature type="chain" id="PRO_5031154234" description="TonB-dependent receptor" evidence="11">
    <location>
        <begin position="18"/>
        <end position="952"/>
    </location>
</feature>
<dbReference type="Pfam" id="PF07715">
    <property type="entry name" value="Plug"/>
    <property type="match status" value="1"/>
</dbReference>
<comment type="subcellular location">
    <subcellularLocation>
        <location evidence="1 8">Cell outer membrane</location>
        <topology evidence="1 8">Multi-pass membrane protein</topology>
    </subcellularLocation>
</comment>
<dbReference type="KEGG" id="sphi:TS85_00805"/>
<dbReference type="PANTHER" id="PTHR47234:SF3">
    <property type="entry name" value="SECRETIN_TONB SHORT N-TERMINAL DOMAIN-CONTAINING PROTEIN"/>
    <property type="match status" value="1"/>
</dbReference>
<feature type="signal peptide" evidence="11">
    <location>
        <begin position="1"/>
        <end position="17"/>
    </location>
</feature>
<keyword evidence="4 8" id="KW-0812">Transmembrane</keyword>
<name>A0A7U5CUX9_9SPHN</name>
<keyword evidence="15" id="KW-1185">Reference proteome</keyword>
<keyword evidence="5 9" id="KW-0798">TonB box</keyword>
<evidence type="ECO:0000256" key="6">
    <source>
        <dbReference type="ARBA" id="ARBA00023136"/>
    </source>
</evidence>
<evidence type="ECO:0000313" key="15">
    <source>
        <dbReference type="Proteomes" id="UP000032300"/>
    </source>
</evidence>
<evidence type="ECO:0000256" key="10">
    <source>
        <dbReference type="SAM" id="MobiDB-lite"/>
    </source>
</evidence>
<keyword evidence="7 8" id="KW-0998">Cell outer membrane</keyword>
<evidence type="ECO:0000259" key="12">
    <source>
        <dbReference type="Pfam" id="PF00593"/>
    </source>
</evidence>
<reference evidence="14 15" key="2">
    <citation type="submission" date="2015-02" db="EMBL/GenBank/DDBJ databases">
        <title>The complete genome of Sphingomonas hengshuiensis sp. WHSC-8 isolated from soil of Hengshui Lake.</title>
        <authorList>
            <person name="Wei S."/>
            <person name="Guo J."/>
            <person name="Su C."/>
            <person name="Wu R."/>
            <person name="Zhang Z."/>
            <person name="Liang K."/>
            <person name="Li H."/>
            <person name="Wang T."/>
            <person name="Liu H."/>
            <person name="Zhang C."/>
            <person name="Li Z."/>
            <person name="Wang Q."/>
            <person name="Meng J."/>
        </authorList>
    </citation>
    <scope>NUCLEOTIDE SEQUENCE [LARGE SCALE GENOMIC DNA]</scope>
    <source>
        <strain evidence="14 15">WHSC-8</strain>
    </source>
</reference>
<evidence type="ECO:0000256" key="4">
    <source>
        <dbReference type="ARBA" id="ARBA00022692"/>
    </source>
</evidence>
<gene>
    <name evidence="14" type="ORF">TS85_00805</name>
</gene>
<feature type="compositionally biased region" description="Polar residues" evidence="10">
    <location>
        <begin position="21"/>
        <end position="34"/>
    </location>
</feature>
<feature type="domain" description="TonB-dependent receptor-like beta-barrel" evidence="12">
    <location>
        <begin position="412"/>
        <end position="891"/>
    </location>
</feature>
<dbReference type="GO" id="GO:0009279">
    <property type="term" value="C:cell outer membrane"/>
    <property type="evidence" value="ECO:0007669"/>
    <property type="project" value="UniProtKB-SubCell"/>
</dbReference>
<dbReference type="EMBL" id="CP010836">
    <property type="protein sequence ID" value="AJP74164.1"/>
    <property type="molecule type" value="Genomic_DNA"/>
</dbReference>
<reference evidence="14 15" key="1">
    <citation type="journal article" date="2015" name="Int. J. Syst. Evol. Microbiol.">
        <title>Sphingomonas hengshuiensis sp. nov., isolated from lake wetland.</title>
        <authorList>
            <person name="Wei S."/>
            <person name="Wang T."/>
            <person name="Liu H."/>
            <person name="Zhang C."/>
            <person name="Guo J."/>
            <person name="Wang Q."/>
            <person name="Liang K."/>
            <person name="Zhang Z."/>
        </authorList>
    </citation>
    <scope>NUCLEOTIDE SEQUENCE [LARGE SCALE GENOMIC DNA]</scope>
    <source>
        <strain evidence="14 15">WHSC-8</strain>
    </source>
</reference>
<evidence type="ECO:0000259" key="13">
    <source>
        <dbReference type="Pfam" id="PF07715"/>
    </source>
</evidence>
<dbReference type="PANTHER" id="PTHR47234">
    <property type="match status" value="1"/>
</dbReference>
<keyword evidence="6 8" id="KW-0472">Membrane</keyword>
<evidence type="ECO:0000256" key="8">
    <source>
        <dbReference type="PROSITE-ProRule" id="PRU01360"/>
    </source>
</evidence>
<evidence type="ECO:0000256" key="7">
    <source>
        <dbReference type="ARBA" id="ARBA00023237"/>
    </source>
</evidence>
<accession>A0A7U5CUX9</accession>
<evidence type="ECO:0000256" key="5">
    <source>
        <dbReference type="ARBA" id="ARBA00023077"/>
    </source>
</evidence>
<evidence type="ECO:0000256" key="9">
    <source>
        <dbReference type="RuleBase" id="RU003357"/>
    </source>
</evidence>
<organism evidence="14 15">
    <name type="scientific">Sphingomonas hengshuiensis</name>
    <dbReference type="NCBI Taxonomy" id="1609977"/>
    <lineage>
        <taxon>Bacteria</taxon>
        <taxon>Pseudomonadati</taxon>
        <taxon>Pseudomonadota</taxon>
        <taxon>Alphaproteobacteria</taxon>
        <taxon>Sphingomonadales</taxon>
        <taxon>Sphingomonadaceae</taxon>
        <taxon>Sphingomonas</taxon>
    </lineage>
</organism>
<evidence type="ECO:0000256" key="2">
    <source>
        <dbReference type="ARBA" id="ARBA00022448"/>
    </source>
</evidence>
<dbReference type="InterPro" id="IPR036942">
    <property type="entry name" value="Beta-barrel_TonB_sf"/>
</dbReference>
<evidence type="ECO:0000313" key="14">
    <source>
        <dbReference type="EMBL" id="AJP74164.1"/>
    </source>
</evidence>
<dbReference type="Gene3D" id="2.170.130.10">
    <property type="entry name" value="TonB-dependent receptor, plug domain"/>
    <property type="match status" value="1"/>
</dbReference>
<sequence length="952" mass="100869">MATVSLIALCISAQAHAQDAASTESAEENAQSESPGVAPEGEITVTGSRIVRDGYSAPTPVSVLTSADIQAQAPANLADFVNQLPSIAGSTTPASSTGSLSGGAAGINAINLRGLGAGRTLVLLDGQRSVASTATGLVDVNTFPQQLVERVEIVTGGASAAYGSDAIGGVVNFILDKSFKGLKMSAETGITDYGDGEFYKLSATGGLSLMDDRLKIIASAEYFELPGIHYIDRDWNQQGYFHITNPDYVAGNGKPERYVGYNIGPSNATPGGLITSGPLRGTVFGQIDPATGRATTSTLNFGKVSGAWMIGGDWQATSENWVGVNSFQPGQERIGTFGRVSFELTPDIEVFAQGSFNRDEGYSVYISSINAGNLSIRRDNAFLPASVRAAMVANNLQTITVGTSNEGIPPGTATNIREVTRYVVGANGNFDALGSNWKWDAYYQSGKSKLNENLINTWNNTRIANATDSIYAPAGNAEGVAAGTVTCRINADSNLSNNDAACVPLNRIGTGGVTQAALDYVLGTPYRLQTITQKVGALTFSGNPFALPAGPVSVAFGGEYREEKVDGFVEERYKTGWQYGNYLPNVGGYNVKEAFLEVAVPIFSGLDLNAAGRYTSYSTSGDVQTWKVGATYAPLSDIKFRGTISHDIRAPNLDELFAAGTGRSNTVIINGASAAYQQLATGNRDLKPEVADSWSAGLVFTPTFLPGFAFSADYYRVEISEAIGSLQPQTVADLCYLQNVAAQCANITTLSSGLLQIKLAPFNFSKQLSRGLDFEASYRMSLGSGNLSLRALATHYIENLVDNGLEAAQDTAGTNDATNGGGPPHWIYRLNALYEIDPFKFSLIGRGVSAGVINNSYIECTSNCPVSTVEHRTINNNHVDGQFWLDASVTTAFDALGALGEFQISVSNIFNSDPVLVARGPTGNSAPSFPATNQTLYDMYGRTYRATFRIKF</sequence>
<protein>
    <recommendedName>
        <fullName evidence="16">TonB-dependent receptor</fullName>
    </recommendedName>
</protein>
<dbReference type="AlphaFoldDB" id="A0A7U5CUX9"/>
<dbReference type="Gene3D" id="2.40.170.20">
    <property type="entry name" value="TonB-dependent receptor, beta-barrel domain"/>
    <property type="match status" value="1"/>
</dbReference>
<feature type="domain" description="TonB-dependent receptor plug" evidence="13">
    <location>
        <begin position="56"/>
        <end position="170"/>
    </location>
</feature>
<keyword evidence="11" id="KW-0732">Signal</keyword>
<keyword evidence="2 8" id="KW-0813">Transport</keyword>
<feature type="region of interest" description="Disordered" evidence="10">
    <location>
        <begin position="21"/>
        <end position="41"/>
    </location>
</feature>
<dbReference type="Pfam" id="PF00593">
    <property type="entry name" value="TonB_dep_Rec_b-barrel"/>
    <property type="match status" value="1"/>
</dbReference>